<dbReference type="VEuPathDB" id="FungiDB:YALI0_C12859g"/>
<dbReference type="GO" id="GO:0007018">
    <property type="term" value="P:microtubule-based movement"/>
    <property type="evidence" value="ECO:0007669"/>
    <property type="project" value="InterPro"/>
</dbReference>
<evidence type="ECO:0000256" key="10">
    <source>
        <dbReference type="PROSITE-ProRule" id="PRU00283"/>
    </source>
</evidence>
<dbReference type="GO" id="GO:0090307">
    <property type="term" value="P:mitotic spindle assembly"/>
    <property type="evidence" value="ECO:0007669"/>
    <property type="project" value="UniProtKB-ARBA"/>
</dbReference>
<keyword evidence="16" id="KW-0378">Hydrolase</keyword>
<accession>A0A1D8NAV6</accession>
<evidence type="ECO:0000256" key="4">
    <source>
        <dbReference type="ARBA" id="ARBA00022701"/>
    </source>
</evidence>
<evidence type="ECO:0000256" key="3">
    <source>
        <dbReference type="ARBA" id="ARBA00022490"/>
    </source>
</evidence>
<dbReference type="SUPFAM" id="SSF52540">
    <property type="entry name" value="P-loop containing nucleoside triphosphate hydrolases"/>
    <property type="match status" value="1"/>
</dbReference>
<keyword evidence="4 11" id="KW-0493">Microtubule</keyword>
<evidence type="ECO:0000256" key="2">
    <source>
        <dbReference type="ARBA" id="ARBA00010899"/>
    </source>
</evidence>
<sequence length="777" mass="87968">MTHNMDNVLQPHKGANSGIPRFVAKSAKVSEHKPRSVANNENVPIGSKRPAPGALPVPVSRLHKDDTLYGRRTGIGAPSMNPSVPPTPSHTAPVQIRNKMGGGSKGSGEDDSYASTMVKEMWVRLGEKDKELEQKRQEFQDNANKHMQVLNDLNRMCFEKQKLEDENEALRRKVDSLRRENEHQQHEINEGSARIKELSENADNLMSLWESSVKDMDREKEDKESHVKELVDKLEEKERRVEELERLLEQIRVQMDEKTELLSTLQAQSQQKVDELKREMDTQIQNIRRDETQLRGKFEEQHKRAIEELNRRHDESRSHMEERYESFERELEGVSEQLKSKAQKCAVYEQENATLKGQIHELSISSNQASSLTSVLQSQIDKLQHQNESQYGTMEQMKAAVVQANQERDEACKKLLVEETKRRKLHNEIQELRGNIRVFSRVRPMLESESRGDKSAAVQMEFLDDENMTISTPQVDSITGQIGSKTQSFKFDRVFKPTASNSDVFVEVSQLVQSALDGFNVCIFAYGQTGSGKTHTMSGEGGVIPETLQLIFQQTQQLRDKGWDYVISGQFIEIYNENLNDLLGSASDMDSKKLEIRHDMKSETTSILGIEPVLLSDIEFVNRLLRKSDKNRMVAATKANERSSRSHSVFIVSLKGQNHVTGESCDGRLNLIDLAGSERLNHSGATGDRLRETQNINKSLACLGDVIHALGTAKEGSHIPYRNSKLTYLLQYSLGGNSKTLMLVNVSPMQAHASETINSLRFATKVNNTHIGRAKRN</sequence>
<reference evidence="16 18" key="2">
    <citation type="submission" date="2018-07" db="EMBL/GenBank/DDBJ databases">
        <title>Draft Genome Assemblies for Five Robust Yarrowia lipolytica Strains Exhibiting High Lipid Production and Pentose Sugar Utilization and Sugar Alcohol Secretion from Undetoxified Lignocellulosic Biomass Hydrolysates.</title>
        <authorList>
            <consortium name="DOE Joint Genome Institute"/>
            <person name="Walker C."/>
            <person name="Ryu S."/>
            <person name="Na H."/>
            <person name="Zane M."/>
            <person name="LaButti K."/>
            <person name="Lipzen A."/>
            <person name="Haridas S."/>
            <person name="Barry K."/>
            <person name="Grigoriev I.V."/>
            <person name="Quarterman J."/>
            <person name="Slininger P."/>
            <person name="Dien B."/>
            <person name="Trinh C.T."/>
        </authorList>
    </citation>
    <scope>NUCLEOTIDE SEQUENCE [LARGE SCALE GENOMIC DNA]</scope>
    <source>
        <strain evidence="16 18">YB392</strain>
    </source>
</reference>
<dbReference type="eggNOG" id="KOG0239">
    <property type="taxonomic scope" value="Eukaryota"/>
</dbReference>
<evidence type="ECO:0000256" key="7">
    <source>
        <dbReference type="ARBA" id="ARBA00023054"/>
    </source>
</evidence>
<dbReference type="EMBL" id="CP017555">
    <property type="protein sequence ID" value="AOW02777.1"/>
    <property type="molecule type" value="Genomic_DNA"/>
</dbReference>
<dbReference type="Proteomes" id="UP000182444">
    <property type="component" value="Chromosome 1C"/>
</dbReference>
<evidence type="ECO:0000313" key="18">
    <source>
        <dbReference type="Proteomes" id="UP000256601"/>
    </source>
</evidence>
<dbReference type="VEuPathDB" id="FungiDB:YALI1_C17988g"/>
<evidence type="ECO:0000256" key="1">
    <source>
        <dbReference type="ARBA" id="ARBA00004245"/>
    </source>
</evidence>
<keyword evidence="5 10" id="KW-0547">Nucleotide-binding</keyword>
<dbReference type="FunFam" id="3.40.850.10:FF:000065">
    <property type="entry name" value="Kinesin-like protein"/>
    <property type="match status" value="1"/>
</dbReference>
<evidence type="ECO:0000256" key="8">
    <source>
        <dbReference type="ARBA" id="ARBA00023175"/>
    </source>
</evidence>
<keyword evidence="8 10" id="KW-0505">Motor protein</keyword>
<dbReference type="Pfam" id="PF00225">
    <property type="entry name" value="Kinesin"/>
    <property type="match status" value="1"/>
</dbReference>
<dbReference type="PRINTS" id="PR00380">
    <property type="entry name" value="KINESINHEAVY"/>
</dbReference>
<dbReference type="AlphaFoldDB" id="A0A1D8NAV6"/>
<keyword evidence="6 10" id="KW-0067">ATP-binding</keyword>
<dbReference type="PROSITE" id="PS00411">
    <property type="entry name" value="KINESIN_MOTOR_1"/>
    <property type="match status" value="1"/>
</dbReference>
<dbReference type="InterPro" id="IPR027640">
    <property type="entry name" value="Kinesin-like_fam"/>
</dbReference>
<feature type="region of interest" description="Disordered" evidence="13">
    <location>
        <begin position="26"/>
        <end position="112"/>
    </location>
</feature>
<evidence type="ECO:0000256" key="12">
    <source>
        <dbReference type="SAM" id="Coils"/>
    </source>
</evidence>
<name>A0A1D8NAV6_YARLL</name>
<dbReference type="KEGG" id="yli:2909516"/>
<reference evidence="15 17" key="1">
    <citation type="journal article" date="2016" name="PLoS ONE">
        <title>Sequence Assembly of Yarrowia lipolytica Strain W29/CLIB89 Shows Transposable Element Diversity.</title>
        <authorList>
            <person name="Magnan C."/>
            <person name="Yu J."/>
            <person name="Chang I."/>
            <person name="Jahn E."/>
            <person name="Kanomata Y."/>
            <person name="Wu J."/>
            <person name="Zeller M."/>
            <person name="Oakes M."/>
            <person name="Baldi P."/>
            <person name="Sandmeyer S."/>
        </authorList>
    </citation>
    <scope>NUCLEOTIDE SEQUENCE [LARGE SCALE GENOMIC DNA]</scope>
    <source>
        <strain evidence="15">CLIB89</strain>
        <strain evidence="17">CLIB89(W29)</strain>
    </source>
</reference>
<evidence type="ECO:0000256" key="5">
    <source>
        <dbReference type="ARBA" id="ARBA00022741"/>
    </source>
</evidence>
<keyword evidence="3" id="KW-0963">Cytoplasm</keyword>
<evidence type="ECO:0000313" key="15">
    <source>
        <dbReference type="EMBL" id="AOW02777.1"/>
    </source>
</evidence>
<dbReference type="Proteomes" id="UP000256601">
    <property type="component" value="Unassembled WGS sequence"/>
</dbReference>
<comment type="similarity">
    <text evidence="2">Belongs to the TRAFAC class myosin-kinesin ATPase superfamily. Kinesin family. KIN-14 subfamily.</text>
</comment>
<proteinExistence type="inferred from homology"/>
<dbReference type="GO" id="GO:0008569">
    <property type="term" value="F:minus-end-directed microtubule motor activity"/>
    <property type="evidence" value="ECO:0007669"/>
    <property type="project" value="UniProtKB-ARBA"/>
</dbReference>
<feature type="coiled-coil region" evidence="12">
    <location>
        <begin position="394"/>
        <end position="435"/>
    </location>
</feature>
<protein>
    <recommendedName>
        <fullName evidence="11">Kinesin-like protein</fullName>
    </recommendedName>
</protein>
<evidence type="ECO:0000256" key="9">
    <source>
        <dbReference type="ARBA" id="ARBA00023212"/>
    </source>
</evidence>
<comment type="subcellular location">
    <subcellularLocation>
        <location evidence="1">Cytoplasm</location>
        <location evidence="1">Cytoskeleton</location>
    </subcellularLocation>
</comment>
<dbReference type="PANTHER" id="PTHR47972:SF45">
    <property type="entry name" value="PROTEIN CLARET SEGREGATIONAL"/>
    <property type="match status" value="1"/>
</dbReference>
<dbReference type="PROSITE" id="PS50067">
    <property type="entry name" value="KINESIN_MOTOR_2"/>
    <property type="match status" value="1"/>
</dbReference>
<dbReference type="SMART" id="SM00129">
    <property type="entry name" value="KISc"/>
    <property type="match status" value="1"/>
</dbReference>
<feature type="domain" description="Kinesin motor" evidence="14">
    <location>
        <begin position="435"/>
        <end position="769"/>
    </location>
</feature>
<keyword evidence="9" id="KW-0206">Cytoskeleton</keyword>
<dbReference type="GO" id="GO:0005524">
    <property type="term" value="F:ATP binding"/>
    <property type="evidence" value="ECO:0007669"/>
    <property type="project" value="UniProtKB-UniRule"/>
</dbReference>
<dbReference type="PANTHER" id="PTHR47972">
    <property type="entry name" value="KINESIN-LIKE PROTEIN KLP-3"/>
    <property type="match status" value="1"/>
</dbReference>
<organism evidence="15 17">
    <name type="scientific">Yarrowia lipolytica</name>
    <name type="common">Candida lipolytica</name>
    <dbReference type="NCBI Taxonomy" id="4952"/>
    <lineage>
        <taxon>Eukaryota</taxon>
        <taxon>Fungi</taxon>
        <taxon>Dikarya</taxon>
        <taxon>Ascomycota</taxon>
        <taxon>Saccharomycotina</taxon>
        <taxon>Dipodascomycetes</taxon>
        <taxon>Dipodascales</taxon>
        <taxon>Dipodascales incertae sedis</taxon>
        <taxon>Yarrowia</taxon>
    </lineage>
</organism>
<gene>
    <name evidence="16" type="ORF">B0I71DRAFT_20136</name>
    <name evidence="15" type="ORF">YALI1_C17988g</name>
</gene>
<feature type="binding site" evidence="10">
    <location>
        <begin position="527"/>
        <end position="534"/>
    </location>
    <ligand>
        <name>ATP</name>
        <dbReference type="ChEBI" id="CHEBI:30616"/>
    </ligand>
</feature>
<evidence type="ECO:0000256" key="11">
    <source>
        <dbReference type="RuleBase" id="RU000394"/>
    </source>
</evidence>
<dbReference type="GO" id="GO:0008017">
    <property type="term" value="F:microtubule binding"/>
    <property type="evidence" value="ECO:0007669"/>
    <property type="project" value="InterPro"/>
</dbReference>
<dbReference type="InterPro" id="IPR001752">
    <property type="entry name" value="Kinesin_motor_dom"/>
</dbReference>
<evidence type="ECO:0000313" key="16">
    <source>
        <dbReference type="EMBL" id="RDW22912.1"/>
    </source>
</evidence>
<dbReference type="GO" id="GO:0016787">
    <property type="term" value="F:hydrolase activity"/>
    <property type="evidence" value="ECO:0007669"/>
    <property type="project" value="UniProtKB-KW"/>
</dbReference>
<dbReference type="CDD" id="cd01366">
    <property type="entry name" value="KISc_C_terminal"/>
    <property type="match status" value="1"/>
</dbReference>
<dbReference type="InterPro" id="IPR019821">
    <property type="entry name" value="Kinesin_motor_CS"/>
</dbReference>
<evidence type="ECO:0000313" key="17">
    <source>
        <dbReference type="Proteomes" id="UP000182444"/>
    </source>
</evidence>
<dbReference type="Gene3D" id="3.40.850.10">
    <property type="entry name" value="Kinesin motor domain"/>
    <property type="match status" value="1"/>
</dbReference>
<evidence type="ECO:0000256" key="13">
    <source>
        <dbReference type="SAM" id="MobiDB-lite"/>
    </source>
</evidence>
<evidence type="ECO:0000259" key="14">
    <source>
        <dbReference type="PROSITE" id="PS50067"/>
    </source>
</evidence>
<feature type="coiled-coil region" evidence="12">
    <location>
        <begin position="136"/>
        <end position="351"/>
    </location>
</feature>
<evidence type="ECO:0000256" key="6">
    <source>
        <dbReference type="ARBA" id="ARBA00022840"/>
    </source>
</evidence>
<dbReference type="GO" id="GO:0005874">
    <property type="term" value="C:microtubule"/>
    <property type="evidence" value="ECO:0007669"/>
    <property type="project" value="UniProtKB-KW"/>
</dbReference>
<dbReference type="EMBL" id="KZ859135">
    <property type="protein sequence ID" value="RDW22912.1"/>
    <property type="molecule type" value="Genomic_DNA"/>
</dbReference>
<dbReference type="InterPro" id="IPR036961">
    <property type="entry name" value="Kinesin_motor_dom_sf"/>
</dbReference>
<keyword evidence="7 12" id="KW-0175">Coiled coil</keyword>
<dbReference type="InterPro" id="IPR027417">
    <property type="entry name" value="P-loop_NTPase"/>
</dbReference>